<dbReference type="AlphaFoldDB" id="A0A9D4GXJ8"/>
<accession>A0A9D4GXJ8</accession>
<protein>
    <submittedName>
        <fullName evidence="1">Uncharacterized protein</fullName>
    </submittedName>
</protein>
<keyword evidence="2" id="KW-1185">Reference proteome</keyword>
<evidence type="ECO:0000313" key="1">
    <source>
        <dbReference type="EMBL" id="KAH3823648.1"/>
    </source>
</evidence>
<dbReference type="Proteomes" id="UP000828390">
    <property type="component" value="Unassembled WGS sequence"/>
</dbReference>
<dbReference type="Gene3D" id="3.90.70.80">
    <property type="match status" value="1"/>
</dbReference>
<sequence>MKQGDCNSRSWATDAEILAASTLYDVDIYVKRYNNGFFSWLRFPVERESLKRKFLCMRLENQHFDLIRQHERPTSGIIEETIPSSEEMQTTWCMEKTKTKHDGNKMYVVTNLSKKTLTES</sequence>
<name>A0A9D4GXJ8_DREPO</name>
<proteinExistence type="predicted"/>
<dbReference type="EMBL" id="JAIWYP010000005">
    <property type="protein sequence ID" value="KAH3823648.1"/>
    <property type="molecule type" value="Genomic_DNA"/>
</dbReference>
<reference evidence="1" key="1">
    <citation type="journal article" date="2019" name="bioRxiv">
        <title>The Genome of the Zebra Mussel, Dreissena polymorpha: A Resource for Invasive Species Research.</title>
        <authorList>
            <person name="McCartney M.A."/>
            <person name="Auch B."/>
            <person name="Kono T."/>
            <person name="Mallez S."/>
            <person name="Zhang Y."/>
            <person name="Obille A."/>
            <person name="Becker A."/>
            <person name="Abrahante J.E."/>
            <person name="Garbe J."/>
            <person name="Badalamenti J.P."/>
            <person name="Herman A."/>
            <person name="Mangelson H."/>
            <person name="Liachko I."/>
            <person name="Sullivan S."/>
            <person name="Sone E.D."/>
            <person name="Koren S."/>
            <person name="Silverstein K.A.T."/>
            <person name="Beckman K.B."/>
            <person name="Gohl D.M."/>
        </authorList>
    </citation>
    <scope>NUCLEOTIDE SEQUENCE</scope>
    <source>
        <strain evidence="1">Duluth1</strain>
        <tissue evidence="1">Whole animal</tissue>
    </source>
</reference>
<comment type="caution">
    <text evidence="1">The sequence shown here is derived from an EMBL/GenBank/DDBJ whole genome shotgun (WGS) entry which is preliminary data.</text>
</comment>
<gene>
    <name evidence="1" type="ORF">DPMN_125459</name>
</gene>
<organism evidence="1 2">
    <name type="scientific">Dreissena polymorpha</name>
    <name type="common">Zebra mussel</name>
    <name type="synonym">Mytilus polymorpha</name>
    <dbReference type="NCBI Taxonomy" id="45954"/>
    <lineage>
        <taxon>Eukaryota</taxon>
        <taxon>Metazoa</taxon>
        <taxon>Spiralia</taxon>
        <taxon>Lophotrochozoa</taxon>
        <taxon>Mollusca</taxon>
        <taxon>Bivalvia</taxon>
        <taxon>Autobranchia</taxon>
        <taxon>Heteroconchia</taxon>
        <taxon>Euheterodonta</taxon>
        <taxon>Imparidentia</taxon>
        <taxon>Neoheterodontei</taxon>
        <taxon>Myida</taxon>
        <taxon>Dreissenoidea</taxon>
        <taxon>Dreissenidae</taxon>
        <taxon>Dreissena</taxon>
    </lineage>
</organism>
<reference evidence="1" key="2">
    <citation type="submission" date="2020-11" db="EMBL/GenBank/DDBJ databases">
        <authorList>
            <person name="McCartney M.A."/>
            <person name="Auch B."/>
            <person name="Kono T."/>
            <person name="Mallez S."/>
            <person name="Becker A."/>
            <person name="Gohl D.M."/>
            <person name="Silverstein K.A.T."/>
            <person name="Koren S."/>
            <person name="Bechman K.B."/>
            <person name="Herman A."/>
            <person name="Abrahante J.E."/>
            <person name="Garbe J."/>
        </authorList>
    </citation>
    <scope>NUCLEOTIDE SEQUENCE</scope>
    <source>
        <strain evidence="1">Duluth1</strain>
        <tissue evidence="1">Whole animal</tissue>
    </source>
</reference>
<evidence type="ECO:0000313" key="2">
    <source>
        <dbReference type="Proteomes" id="UP000828390"/>
    </source>
</evidence>